<gene>
    <name evidence="2" type="ORF">ILUMI_15399</name>
</gene>
<comment type="caution">
    <text evidence="2">The sequence shown here is derived from an EMBL/GenBank/DDBJ whole genome shotgun (WGS) entry which is preliminary data.</text>
</comment>
<feature type="compositionally biased region" description="Basic and acidic residues" evidence="1">
    <location>
        <begin position="38"/>
        <end position="55"/>
    </location>
</feature>
<evidence type="ECO:0000256" key="1">
    <source>
        <dbReference type="SAM" id="MobiDB-lite"/>
    </source>
</evidence>
<keyword evidence="3" id="KW-1185">Reference proteome</keyword>
<proteinExistence type="predicted"/>
<organism evidence="2 3">
    <name type="scientific">Ignelater luminosus</name>
    <name type="common">Cucubano</name>
    <name type="synonym">Pyrophorus luminosus</name>
    <dbReference type="NCBI Taxonomy" id="2038154"/>
    <lineage>
        <taxon>Eukaryota</taxon>
        <taxon>Metazoa</taxon>
        <taxon>Ecdysozoa</taxon>
        <taxon>Arthropoda</taxon>
        <taxon>Hexapoda</taxon>
        <taxon>Insecta</taxon>
        <taxon>Pterygota</taxon>
        <taxon>Neoptera</taxon>
        <taxon>Endopterygota</taxon>
        <taxon>Coleoptera</taxon>
        <taxon>Polyphaga</taxon>
        <taxon>Elateriformia</taxon>
        <taxon>Elateroidea</taxon>
        <taxon>Elateridae</taxon>
        <taxon>Agrypninae</taxon>
        <taxon>Pyrophorini</taxon>
        <taxon>Ignelater</taxon>
    </lineage>
</organism>
<sequence length="69" mass="7868">MVLHDETPKLKYLLDAFEETRRRTKRHDGIVEGRRKNEAKVEIKNQKRGPGRAEGDGNGIRRQVGLEGG</sequence>
<dbReference type="EMBL" id="VTPC01046677">
    <property type="protein sequence ID" value="KAF2890774.1"/>
    <property type="molecule type" value="Genomic_DNA"/>
</dbReference>
<accession>A0A8K0G954</accession>
<feature type="region of interest" description="Disordered" evidence="1">
    <location>
        <begin position="38"/>
        <end position="69"/>
    </location>
</feature>
<reference evidence="2" key="1">
    <citation type="submission" date="2019-08" db="EMBL/GenBank/DDBJ databases">
        <title>The genome of the North American firefly Photinus pyralis.</title>
        <authorList>
            <consortium name="Photinus pyralis genome working group"/>
            <person name="Fallon T.R."/>
            <person name="Sander Lower S.E."/>
            <person name="Weng J.-K."/>
        </authorList>
    </citation>
    <scope>NUCLEOTIDE SEQUENCE</scope>
    <source>
        <strain evidence="2">TRF0915ILg1</strain>
        <tissue evidence="2">Whole body</tissue>
    </source>
</reference>
<evidence type="ECO:0000313" key="3">
    <source>
        <dbReference type="Proteomes" id="UP000801492"/>
    </source>
</evidence>
<dbReference type="Proteomes" id="UP000801492">
    <property type="component" value="Unassembled WGS sequence"/>
</dbReference>
<name>A0A8K0G954_IGNLU</name>
<protein>
    <submittedName>
        <fullName evidence="2">Uncharacterized protein</fullName>
    </submittedName>
</protein>
<evidence type="ECO:0000313" key="2">
    <source>
        <dbReference type="EMBL" id="KAF2890774.1"/>
    </source>
</evidence>
<dbReference type="AlphaFoldDB" id="A0A8K0G954"/>